<name>A0A1I4DM18_9BACL</name>
<reference evidence="3" key="1">
    <citation type="submission" date="2016-10" db="EMBL/GenBank/DDBJ databases">
        <authorList>
            <person name="Varghese N."/>
            <person name="Submissions S."/>
        </authorList>
    </citation>
    <scope>NUCLEOTIDE SEQUENCE [LARGE SCALE GENOMIC DNA]</scope>
    <source>
        <strain evidence="3">OK042</strain>
    </source>
</reference>
<dbReference type="PANTHER" id="PTHR34219">
    <property type="entry name" value="IRON-REGULATED INNER MEMBRANE PROTEIN-RELATED"/>
    <property type="match status" value="1"/>
</dbReference>
<protein>
    <submittedName>
        <fullName evidence="2">Uncharacterized iron-regulated membrane protein</fullName>
    </submittedName>
</protein>
<accession>A0A1I4DM18</accession>
<keyword evidence="1" id="KW-1133">Transmembrane helix</keyword>
<dbReference type="Proteomes" id="UP000198915">
    <property type="component" value="Unassembled WGS sequence"/>
</dbReference>
<dbReference type="STRING" id="1884381.SAMN05518846_12523"/>
<dbReference type="RefSeq" id="WP_092276758.1">
    <property type="nucleotide sequence ID" value="NZ_FORT01000025.1"/>
</dbReference>
<dbReference type="AlphaFoldDB" id="A0A1I4DM18"/>
<evidence type="ECO:0000313" key="2">
    <source>
        <dbReference type="EMBL" id="SFK94642.1"/>
    </source>
</evidence>
<dbReference type="Pfam" id="PF03929">
    <property type="entry name" value="PepSY_TM"/>
    <property type="match status" value="1"/>
</dbReference>
<keyword evidence="1" id="KW-0472">Membrane</keyword>
<dbReference type="InterPro" id="IPR005625">
    <property type="entry name" value="PepSY-ass_TM"/>
</dbReference>
<proteinExistence type="predicted"/>
<feature type="transmembrane region" description="Helical" evidence="1">
    <location>
        <begin position="139"/>
        <end position="159"/>
    </location>
</feature>
<feature type="transmembrane region" description="Helical" evidence="1">
    <location>
        <begin position="189"/>
        <end position="211"/>
    </location>
</feature>
<feature type="transmembrane region" description="Helical" evidence="1">
    <location>
        <begin position="12"/>
        <end position="34"/>
    </location>
</feature>
<sequence>MSVKKVFEKVHKYLSFVFGIFIVLLCLSGSILVFEHDIKNFQHPELYKVSPGNATFSEIETNIKEAYPSGKIDRIYTPEGPFGQGTYLYRVKEGKTVHTLSIDPGTGEINGTEGDESPFIVWLKSFHSTLLIPVYGIDVVGWIGFILAFILITGLYMWWPGIKRILQGLKWRKNAPNSYAKFSSLHRVIGVYTIPILLVITLSGALIPFYVTMLGWFGIDSSMPAEKLTLQPTPEGELPLDVLLAKIKEDGPNDVISQIRYPASPEKAIEFRTNRVQDPGFGSNRIYMNQYTGEIIGKQGPDTTPGWIVKVWLFPLHTAVEYNMFLKIIYALAGLVPVFLMFSGLYIWWYKRGKRKRSTVQKKDEKQKVLIS</sequence>
<keyword evidence="3" id="KW-1185">Reference proteome</keyword>
<evidence type="ECO:0000313" key="3">
    <source>
        <dbReference type="Proteomes" id="UP000198915"/>
    </source>
</evidence>
<organism evidence="2 3">
    <name type="scientific">Brevibacillus centrosporus</name>
    <dbReference type="NCBI Taxonomy" id="54910"/>
    <lineage>
        <taxon>Bacteria</taxon>
        <taxon>Bacillati</taxon>
        <taxon>Bacillota</taxon>
        <taxon>Bacilli</taxon>
        <taxon>Bacillales</taxon>
        <taxon>Paenibacillaceae</taxon>
        <taxon>Brevibacillus</taxon>
    </lineage>
</organism>
<evidence type="ECO:0000256" key="1">
    <source>
        <dbReference type="SAM" id="Phobius"/>
    </source>
</evidence>
<keyword evidence="1" id="KW-0812">Transmembrane</keyword>
<feature type="transmembrane region" description="Helical" evidence="1">
    <location>
        <begin position="328"/>
        <end position="349"/>
    </location>
</feature>
<gene>
    <name evidence="2" type="ORF">SAMN05518846_12523</name>
</gene>
<dbReference type="EMBL" id="FORT01000025">
    <property type="protein sequence ID" value="SFK94642.1"/>
    <property type="molecule type" value="Genomic_DNA"/>
</dbReference>